<gene>
    <name evidence="1" type="ORF">FNH08_04015</name>
</gene>
<keyword evidence="2" id="KW-1185">Reference proteome</keyword>
<protein>
    <submittedName>
        <fullName evidence="1">Uncharacterized protein</fullName>
    </submittedName>
</protein>
<evidence type="ECO:0000313" key="2">
    <source>
        <dbReference type="Proteomes" id="UP000400924"/>
    </source>
</evidence>
<reference evidence="1 2" key="1">
    <citation type="submission" date="2019-07" db="EMBL/GenBank/DDBJ databases">
        <title>New species of Amycolatopsis and Streptomyces.</title>
        <authorList>
            <person name="Duangmal K."/>
            <person name="Teo W.F.A."/>
            <person name="Lipun K."/>
        </authorList>
    </citation>
    <scope>NUCLEOTIDE SEQUENCE [LARGE SCALE GENOMIC DNA]</scope>
    <source>
        <strain evidence="1 2">NBRC 106415</strain>
    </source>
</reference>
<dbReference type="OrthoDB" id="3996671at2"/>
<sequence length="69" mass="7207">MARVAGRGYRGIPEAVTVAGGTTAVWLAHGFTYGHLYALGTVSASAARTRTTWEHPRIGGDHADSGLEP</sequence>
<comment type="caution">
    <text evidence="1">The sequence shown here is derived from an EMBL/GenBank/DDBJ whole genome shotgun (WGS) entry which is preliminary data.</text>
</comment>
<dbReference type="AlphaFoldDB" id="A0A5N8XA37"/>
<dbReference type="EMBL" id="VJZC01000014">
    <property type="protein sequence ID" value="MPY56370.1"/>
    <property type="molecule type" value="Genomic_DNA"/>
</dbReference>
<dbReference type="RefSeq" id="WP_152769839.1">
    <property type="nucleotide sequence ID" value="NZ_VJZC01000014.1"/>
</dbReference>
<name>A0A5N8XA37_9ACTN</name>
<organism evidence="1 2">
    <name type="scientific">Streptomyces spongiae</name>
    <dbReference type="NCBI Taxonomy" id="565072"/>
    <lineage>
        <taxon>Bacteria</taxon>
        <taxon>Bacillati</taxon>
        <taxon>Actinomycetota</taxon>
        <taxon>Actinomycetes</taxon>
        <taxon>Kitasatosporales</taxon>
        <taxon>Streptomycetaceae</taxon>
        <taxon>Streptomyces</taxon>
    </lineage>
</organism>
<evidence type="ECO:0000313" key="1">
    <source>
        <dbReference type="EMBL" id="MPY56370.1"/>
    </source>
</evidence>
<dbReference type="Proteomes" id="UP000400924">
    <property type="component" value="Unassembled WGS sequence"/>
</dbReference>
<proteinExistence type="predicted"/>
<accession>A0A5N8XA37</accession>